<evidence type="ECO:0000256" key="8">
    <source>
        <dbReference type="ARBA" id="ARBA00037998"/>
    </source>
</evidence>
<comment type="similarity">
    <text evidence="8">Belongs to the binding-protein-dependent transport system permease family. LivHM subfamily.</text>
</comment>
<dbReference type="Proteomes" id="UP001163947">
    <property type="component" value="Chromosome"/>
</dbReference>
<dbReference type="GO" id="GO:0005886">
    <property type="term" value="C:plasma membrane"/>
    <property type="evidence" value="ECO:0007669"/>
    <property type="project" value="UniProtKB-SubCell"/>
</dbReference>
<proteinExistence type="inferred from homology"/>
<accession>N1LZ17</accession>
<feature type="transmembrane region" description="Helical" evidence="9">
    <location>
        <begin position="228"/>
        <end position="253"/>
    </location>
</feature>
<dbReference type="GO" id="GO:0006865">
    <property type="term" value="P:amino acid transport"/>
    <property type="evidence" value="ECO:0007669"/>
    <property type="project" value="UniProtKB-KW"/>
</dbReference>
<sequence length="294" mass="30753">MDVVVGQLFTGLSIGSILLLAALGLSLTFGQMGVINMAHGEFIMAGSYTAYVVQQVVSAAGVSLLVSLLVGFLVGGVMGVLLEVTLIRRMYHRPLDTLLVTFGVGLLLQQAARDIFGAPAVNVVAPQWLSGGVEILGAVVPRTRLFILALAVVCVVILIAAMKFTPMGRRIRAVVQNRDLAETVGISSRRTDITTFFLGSGLAGLAGVALTLIGSTSPTIGQSYLIDAFLVVVIGGLGRIEGAVIAAVALGLLNSFIEYSTTASIAKVIVFVLIVIFLQVRPQGLFAVKTRSLV</sequence>
<dbReference type="AlphaFoldDB" id="A0A059MLD2"/>
<evidence type="ECO:0000256" key="3">
    <source>
        <dbReference type="ARBA" id="ARBA00022475"/>
    </source>
</evidence>
<dbReference type="InterPro" id="IPR052157">
    <property type="entry name" value="BCAA_transport_permease"/>
</dbReference>
<keyword evidence="2" id="KW-0813">Transport</keyword>
<feature type="transmembrane region" description="Helical" evidence="9">
    <location>
        <begin position="6"/>
        <end position="27"/>
    </location>
</feature>
<reference evidence="10 12" key="1">
    <citation type="journal article" date="2018" name="Biodegradation">
        <title>1,4-Dioxane degradation characteristics of Rhodococcus aetherivorans JCM 14343.</title>
        <authorList>
            <person name="Inoue D."/>
            <person name="Tsunoda T."/>
            <person name="Yamamoto N."/>
            <person name="Ike M."/>
            <person name="Sei K."/>
        </authorList>
    </citation>
    <scope>NUCLEOTIDE SEQUENCE [LARGE SCALE GENOMIC DNA]</scope>
    <source>
        <strain evidence="10 12">JCM 14343</strain>
    </source>
</reference>
<feature type="transmembrane region" description="Helical" evidence="9">
    <location>
        <begin position="59"/>
        <end position="82"/>
    </location>
</feature>
<dbReference type="InterPro" id="IPR017779">
    <property type="entry name" value="ABC_UrtB_bac"/>
</dbReference>
<dbReference type="Proteomes" id="UP000325466">
    <property type="component" value="Unassembled WGS sequence"/>
</dbReference>
<accession>A0A059MLD2</accession>
<feature type="transmembrane region" description="Helical" evidence="9">
    <location>
        <begin position="196"/>
        <end position="216"/>
    </location>
</feature>
<evidence type="ECO:0000256" key="6">
    <source>
        <dbReference type="ARBA" id="ARBA00022989"/>
    </source>
</evidence>
<dbReference type="NCBIfam" id="TIGR03409">
    <property type="entry name" value="urea_trans_UrtB"/>
    <property type="match status" value="1"/>
</dbReference>
<keyword evidence="7 9" id="KW-0472">Membrane</keyword>
<dbReference type="PANTHER" id="PTHR11795:SF447">
    <property type="entry name" value="ABC TRANSPORTER PERMEASE PROTEIN"/>
    <property type="match status" value="1"/>
</dbReference>
<feature type="transmembrane region" description="Helical" evidence="9">
    <location>
        <begin position="145"/>
        <end position="162"/>
    </location>
</feature>
<evidence type="ECO:0000256" key="5">
    <source>
        <dbReference type="ARBA" id="ARBA00022970"/>
    </source>
</evidence>
<keyword evidence="4 9" id="KW-0812">Transmembrane</keyword>
<evidence type="ECO:0000313" key="12">
    <source>
        <dbReference type="Proteomes" id="UP000325466"/>
    </source>
</evidence>
<dbReference type="EMBL" id="BLAH01000197">
    <property type="protein sequence ID" value="GES40290.1"/>
    <property type="molecule type" value="Genomic_DNA"/>
</dbReference>
<dbReference type="KEGG" id="rav:AAT18_19790"/>
<feature type="transmembrane region" description="Helical" evidence="9">
    <location>
        <begin position="265"/>
        <end position="282"/>
    </location>
</feature>
<dbReference type="Pfam" id="PF02653">
    <property type="entry name" value="BPD_transp_2"/>
    <property type="match status" value="1"/>
</dbReference>
<accession>A0A0F6VL00</accession>
<dbReference type="InterPro" id="IPR001851">
    <property type="entry name" value="ABC_transp_permease"/>
</dbReference>
<keyword evidence="12" id="KW-1185">Reference proteome</keyword>
<dbReference type="EMBL" id="CP106982">
    <property type="protein sequence ID" value="UYF95860.1"/>
    <property type="molecule type" value="Genomic_DNA"/>
</dbReference>
<dbReference type="GO" id="GO:0022857">
    <property type="term" value="F:transmembrane transporter activity"/>
    <property type="evidence" value="ECO:0007669"/>
    <property type="project" value="InterPro"/>
</dbReference>
<dbReference type="PANTHER" id="PTHR11795">
    <property type="entry name" value="BRANCHED-CHAIN AMINO ACID TRANSPORT SYSTEM PERMEASE PROTEIN LIVH"/>
    <property type="match status" value="1"/>
</dbReference>
<gene>
    <name evidence="11" type="primary">urtB</name>
    <name evidence="11" type="ORF">OCS65_08925</name>
    <name evidence="10" type="ORF">RAJCM14343_5573</name>
</gene>
<evidence type="ECO:0000313" key="11">
    <source>
        <dbReference type="EMBL" id="UYF95860.1"/>
    </source>
</evidence>
<evidence type="ECO:0000256" key="9">
    <source>
        <dbReference type="SAM" id="Phobius"/>
    </source>
</evidence>
<dbReference type="RefSeq" id="WP_006932965.1">
    <property type="nucleotide sequence ID" value="NZ_BAAAYP010000009.1"/>
</dbReference>
<evidence type="ECO:0000256" key="2">
    <source>
        <dbReference type="ARBA" id="ARBA00022448"/>
    </source>
</evidence>
<evidence type="ECO:0000313" key="10">
    <source>
        <dbReference type="EMBL" id="GES40290.1"/>
    </source>
</evidence>
<name>A0A059MLD2_9NOCA</name>
<evidence type="ECO:0000313" key="13">
    <source>
        <dbReference type="Proteomes" id="UP001163947"/>
    </source>
</evidence>
<keyword evidence="6 9" id="KW-1133">Transmembrane helix</keyword>
<keyword evidence="3" id="KW-1003">Cell membrane</keyword>
<organism evidence="11 13">
    <name type="scientific">Rhodococcus aetherivorans</name>
    <dbReference type="NCBI Taxonomy" id="191292"/>
    <lineage>
        <taxon>Bacteria</taxon>
        <taxon>Bacillati</taxon>
        <taxon>Actinomycetota</taxon>
        <taxon>Actinomycetes</taxon>
        <taxon>Mycobacteriales</taxon>
        <taxon>Nocardiaceae</taxon>
        <taxon>Rhodococcus</taxon>
    </lineage>
</organism>
<comment type="subcellular location">
    <subcellularLocation>
        <location evidence="1">Cell membrane</location>
        <topology evidence="1">Multi-pass membrane protein</topology>
    </subcellularLocation>
</comment>
<protein>
    <submittedName>
        <fullName evidence="11">Urea ABC transporter permease subunit UrtB</fullName>
    </submittedName>
    <submittedName>
        <fullName evidence="10">Urea ABC transporter, permease protein UrtB</fullName>
    </submittedName>
</protein>
<evidence type="ECO:0000256" key="4">
    <source>
        <dbReference type="ARBA" id="ARBA00022692"/>
    </source>
</evidence>
<dbReference type="CDD" id="cd06582">
    <property type="entry name" value="TM_PBP1_LivH_like"/>
    <property type="match status" value="1"/>
</dbReference>
<keyword evidence="5" id="KW-0029">Amino-acid transport</keyword>
<evidence type="ECO:0000256" key="1">
    <source>
        <dbReference type="ARBA" id="ARBA00004651"/>
    </source>
</evidence>
<evidence type="ECO:0000256" key="7">
    <source>
        <dbReference type="ARBA" id="ARBA00023136"/>
    </source>
</evidence>
<reference evidence="11" key="3">
    <citation type="submission" date="2022-09" db="EMBL/GenBank/DDBJ databases">
        <title>The genome sequence of Rhodococcus aetherivorans N1.</title>
        <authorList>
            <person name="Jiang W."/>
        </authorList>
    </citation>
    <scope>NUCLEOTIDE SEQUENCE</scope>
    <source>
        <strain evidence="11">N1</strain>
    </source>
</reference>
<reference evidence="10" key="2">
    <citation type="submission" date="2019-10" db="EMBL/GenBank/DDBJ databases">
        <title>Draft genome sequence of Rhodococcus aetherivorans JCM 14343.</title>
        <authorList>
            <person name="Inoue D."/>
            <person name="Nakazawa M."/>
            <person name="Yamamoto N."/>
            <person name="Sei K."/>
            <person name="Ike M."/>
        </authorList>
    </citation>
    <scope>NUCLEOTIDE SEQUENCE</scope>
    <source>
        <strain evidence="10">JCM 14343</strain>
    </source>
</reference>
<dbReference type="GeneID" id="83620536"/>